<keyword evidence="4" id="KW-1185">Reference proteome</keyword>
<keyword evidence="1" id="KW-0597">Phosphoprotein</keyword>
<evidence type="ECO:0000256" key="1">
    <source>
        <dbReference type="PROSITE-ProRule" id="PRU00169"/>
    </source>
</evidence>
<evidence type="ECO:0000313" key="4">
    <source>
        <dbReference type="Proteomes" id="UP000035080"/>
    </source>
</evidence>
<accession>A0ABX6HN94</accession>
<dbReference type="RefSeq" id="WP_039374508.1">
    <property type="nucleotide sequence ID" value="NZ_CP047385.1"/>
</dbReference>
<dbReference type="PROSITE" id="PS50110">
    <property type="entry name" value="RESPONSE_REGULATORY"/>
    <property type="match status" value="1"/>
</dbReference>
<proteinExistence type="predicted"/>
<dbReference type="Proteomes" id="UP000035080">
    <property type="component" value="Chromosome"/>
</dbReference>
<dbReference type="InterPro" id="IPR001789">
    <property type="entry name" value="Sig_transdc_resp-reg_receiver"/>
</dbReference>
<feature type="domain" description="Response regulatory" evidence="2">
    <location>
        <begin position="2"/>
        <end position="133"/>
    </location>
</feature>
<dbReference type="Gene3D" id="3.40.50.2300">
    <property type="match status" value="1"/>
</dbReference>
<reference evidence="3 4" key="1">
    <citation type="journal article" date="2015" name="Genome Announc.">
        <title>Genome Sequences of Two Pandoraea pnomenusa Isolates Recovered 11 Months Apart from a Cystic Fibrosis Patient.</title>
        <authorList>
            <person name="Ee R."/>
            <person name="Ambrose M."/>
            <person name="Lazenby J."/>
            <person name="Williams P."/>
            <person name="Chan K.G."/>
            <person name="Roddam L."/>
        </authorList>
    </citation>
    <scope>NUCLEOTIDE SEQUENCE [LARGE SCALE GENOMIC DNA]</scope>
    <source>
        <strain evidence="3 4">6399</strain>
    </source>
</reference>
<feature type="modified residue" description="4-aspartylphosphate" evidence="1">
    <location>
        <position position="62"/>
    </location>
</feature>
<name>A0ABX6HN94_9BURK</name>
<dbReference type="EMBL" id="CP047385">
    <property type="protein sequence ID" value="QHF12009.1"/>
    <property type="molecule type" value="Genomic_DNA"/>
</dbReference>
<protein>
    <recommendedName>
        <fullName evidence="2">Response regulatory domain-containing protein</fullName>
    </recommendedName>
</protein>
<evidence type="ECO:0000313" key="3">
    <source>
        <dbReference type="EMBL" id="QHF12009.1"/>
    </source>
</evidence>
<evidence type="ECO:0000259" key="2">
    <source>
        <dbReference type="PROSITE" id="PS50110"/>
    </source>
</evidence>
<organism evidence="3 4">
    <name type="scientific">Pandoraea fibrosis</name>
    <dbReference type="NCBI Taxonomy" id="1891094"/>
    <lineage>
        <taxon>Bacteria</taxon>
        <taxon>Pseudomonadati</taxon>
        <taxon>Pseudomonadota</taxon>
        <taxon>Betaproteobacteria</taxon>
        <taxon>Burkholderiales</taxon>
        <taxon>Burkholderiaceae</taxon>
        <taxon>Pandoraea</taxon>
    </lineage>
</organism>
<gene>
    <name evidence="3" type="ORF">PI93_004605</name>
</gene>
<sequence length="385" mass="42889">MRVLIVEDDIDEQNSWKRQFDMHNADTQDTGHGFFIEAQFASTLTNVRKCIATSNFDAAIVDIRLQLENGNAAPNTDGNDALKEILEAEMAAVAAFTGETKLVDSPEYARGSVRIFVKGGDDGDGTNAVMRWLTEQAPMLEHIQAAQEAIRREMAKIFAKSIWPRWANWIVDQPSQNQVQSAITRHITSHVYATLQERGNQVAHPEEWYFVPPIRDGLRTGDLLQFAAGLEIVITPRCDLARPATRGDTIQLAVCEDVSAEWQALVDAVNAAKGAYEAAAAAEGTDTKKPLEKLGAAEEKLRKFTQHRSKTNLHFLPQMKLADRSLGPFMVRFDKVRFVERPVNENIQFPGVRVAALTGEFLPSLVERLGTFFSRIGTPDYSHPN</sequence>